<dbReference type="EMBL" id="LQQY01000021">
    <property type="protein sequence ID" value="KZE47706.1"/>
    <property type="molecule type" value="Genomic_DNA"/>
</dbReference>
<gene>
    <name evidence="1" type="ORF">AV649_21045</name>
</gene>
<reference evidence="2" key="1">
    <citation type="submission" date="2016-01" db="EMBL/GenBank/DDBJ databases">
        <title>Whole genome sequencing of Bhargavaea cecembensis T14.</title>
        <authorList>
            <person name="Hong K.W."/>
        </authorList>
    </citation>
    <scope>NUCLEOTIDE SEQUENCE [LARGE SCALE GENOMIC DNA]</scope>
    <source>
        <strain evidence="2">M19</strain>
    </source>
</reference>
<name>A0A163KM65_9BACI</name>
<organism evidence="1 2">
    <name type="scientific">Rossellomorea marisflavi</name>
    <dbReference type="NCBI Taxonomy" id="189381"/>
    <lineage>
        <taxon>Bacteria</taxon>
        <taxon>Bacillati</taxon>
        <taxon>Bacillota</taxon>
        <taxon>Bacilli</taxon>
        <taxon>Bacillales</taxon>
        <taxon>Bacillaceae</taxon>
        <taxon>Rossellomorea</taxon>
    </lineage>
</organism>
<proteinExistence type="predicted"/>
<accession>A0A163KM65</accession>
<evidence type="ECO:0000313" key="1">
    <source>
        <dbReference type="EMBL" id="KZE47706.1"/>
    </source>
</evidence>
<protein>
    <submittedName>
        <fullName evidence="1">Uncharacterized protein</fullName>
    </submittedName>
</protein>
<comment type="caution">
    <text evidence="1">The sequence shown here is derived from an EMBL/GenBank/DDBJ whole genome shotgun (WGS) entry which is preliminary data.</text>
</comment>
<evidence type="ECO:0000313" key="2">
    <source>
        <dbReference type="Proteomes" id="UP000076510"/>
    </source>
</evidence>
<sequence>MVNHMKACALCNGIVSYKGMCAKCGDTTVDQGRYHDYYDEYSPYMDIHEIQFADGIPNSSCTDTCLHLFTCKRCGEEEGRSIDMVEF</sequence>
<dbReference type="Proteomes" id="UP000076510">
    <property type="component" value="Unassembled WGS sequence"/>
</dbReference>
<dbReference type="AlphaFoldDB" id="A0A163KM65"/>